<sequence length="519" mass="53369">MIDPMISTFAVLGLSIIVFIWNKVSPALVALGVALALYFAGAVSFEQAIAGFGDPIVVYLAGLFVVSDALEATGITAWAGSQLAGKVGEKRSRVVIALMLLSAGLTALISVNGAVAALVPVAAMLATRTGQPPSKVLIPLAFAAHAGSMLTLLGTPINVLVSELSVQAGGRPFGFFEFALVGIPLLTGTILLCLFLGPKLLPAHASSSAPRDLSRHVQTLAAAYGLDEDSSKVSYSDGITEVLIPPRSEFIGDIVFPGMLTESKQLVVSAIHRQGEALGRAKLQAGDVLVLRGGWDAVEAKAAHPGVLPVDSPEQVRRQAVVLGPRSYVAAAVLVLMCVVLATGLVPAAITVLAAAGVLVLARTLSVEQAQRSISLPTLVIVAGMIPLSTAIQTSGAAEVIAAGLMKYLGGSSPRIMLLGIVIVVMLLGQFISNLATVLIVAPIAVAVAQSTGVSPMPMMMAITVAGAASFLTPVATAGNLMIQEPGGYSFGDYWKLGLPNLLLFGLVAVVLVPIIWPF</sequence>
<dbReference type="PANTHER" id="PTHR43652">
    <property type="entry name" value="BASIC AMINO ACID ANTIPORTER YFCC-RELATED"/>
    <property type="match status" value="1"/>
</dbReference>
<keyword evidence="3 7" id="KW-0812">Transmembrane</keyword>
<dbReference type="AlphaFoldDB" id="A0A4Y4DLF2"/>
<comment type="subcellular location">
    <subcellularLocation>
        <location evidence="1">Membrane</location>
        <topology evidence="1">Multi-pass membrane protein</topology>
    </subcellularLocation>
</comment>
<dbReference type="Proteomes" id="UP000316612">
    <property type="component" value="Unassembled WGS sequence"/>
</dbReference>
<dbReference type="Pfam" id="PF03600">
    <property type="entry name" value="CitMHS"/>
    <property type="match status" value="1"/>
</dbReference>
<evidence type="ECO:0000313" key="9">
    <source>
        <dbReference type="EMBL" id="GED06149.1"/>
    </source>
</evidence>
<feature type="transmembrane region" description="Helical" evidence="7">
    <location>
        <begin position="28"/>
        <end position="50"/>
    </location>
</feature>
<feature type="transmembrane region" description="Helical" evidence="7">
    <location>
        <begin position="6"/>
        <end position="21"/>
    </location>
</feature>
<organism evidence="9 10">
    <name type="scientific">Glutamicibacter uratoxydans</name>
    <name type="common">Arthrobacter uratoxydans</name>
    <dbReference type="NCBI Taxonomy" id="43667"/>
    <lineage>
        <taxon>Bacteria</taxon>
        <taxon>Bacillati</taxon>
        <taxon>Actinomycetota</taxon>
        <taxon>Actinomycetes</taxon>
        <taxon>Micrococcales</taxon>
        <taxon>Micrococcaceae</taxon>
        <taxon>Glutamicibacter</taxon>
    </lineage>
</organism>
<dbReference type="EMBL" id="BJNY01000008">
    <property type="protein sequence ID" value="GED06149.1"/>
    <property type="molecule type" value="Genomic_DNA"/>
</dbReference>
<feature type="transmembrane region" description="Helical" evidence="7">
    <location>
        <begin position="329"/>
        <end position="362"/>
    </location>
</feature>
<keyword evidence="6 7" id="KW-0472">Membrane</keyword>
<accession>A0A4Y4DLF2</accession>
<proteinExistence type="predicted"/>
<evidence type="ECO:0000256" key="7">
    <source>
        <dbReference type="SAM" id="Phobius"/>
    </source>
</evidence>
<evidence type="ECO:0000256" key="3">
    <source>
        <dbReference type="ARBA" id="ARBA00022692"/>
    </source>
</evidence>
<feature type="transmembrane region" description="Helical" evidence="7">
    <location>
        <begin position="495"/>
        <end position="517"/>
    </location>
</feature>
<dbReference type="GO" id="GO:0005886">
    <property type="term" value="C:plasma membrane"/>
    <property type="evidence" value="ECO:0007669"/>
    <property type="project" value="TreeGrafter"/>
</dbReference>
<dbReference type="InterPro" id="IPR036721">
    <property type="entry name" value="RCK_C_sf"/>
</dbReference>
<feature type="transmembrane region" description="Helical" evidence="7">
    <location>
        <begin position="92"/>
        <end position="125"/>
    </location>
</feature>
<dbReference type="InterPro" id="IPR004680">
    <property type="entry name" value="Cit_transptr-like_dom"/>
</dbReference>
<evidence type="ECO:0000256" key="4">
    <source>
        <dbReference type="ARBA" id="ARBA00022737"/>
    </source>
</evidence>
<feature type="transmembrane region" description="Helical" evidence="7">
    <location>
        <begin position="56"/>
        <end position="80"/>
    </location>
</feature>
<keyword evidence="2" id="KW-0813">Transport</keyword>
<protein>
    <recommendedName>
        <fullName evidence="8">Citrate transporter-like domain-containing protein</fullName>
    </recommendedName>
</protein>
<feature type="transmembrane region" description="Helical" evidence="7">
    <location>
        <begin position="173"/>
        <end position="197"/>
    </location>
</feature>
<dbReference type="GO" id="GO:0055085">
    <property type="term" value="P:transmembrane transport"/>
    <property type="evidence" value="ECO:0007669"/>
    <property type="project" value="InterPro"/>
</dbReference>
<evidence type="ECO:0000256" key="5">
    <source>
        <dbReference type="ARBA" id="ARBA00022989"/>
    </source>
</evidence>
<keyword evidence="5 7" id="KW-1133">Transmembrane helix</keyword>
<dbReference type="GO" id="GO:0006813">
    <property type="term" value="P:potassium ion transport"/>
    <property type="evidence" value="ECO:0007669"/>
    <property type="project" value="InterPro"/>
</dbReference>
<evidence type="ECO:0000259" key="8">
    <source>
        <dbReference type="Pfam" id="PF03600"/>
    </source>
</evidence>
<comment type="caution">
    <text evidence="9">The sequence shown here is derived from an EMBL/GenBank/DDBJ whole genome shotgun (WGS) entry which is preliminary data.</text>
</comment>
<evidence type="ECO:0000313" key="10">
    <source>
        <dbReference type="Proteomes" id="UP000316612"/>
    </source>
</evidence>
<feature type="transmembrane region" description="Helical" evidence="7">
    <location>
        <begin position="461"/>
        <end position="483"/>
    </location>
</feature>
<evidence type="ECO:0000256" key="2">
    <source>
        <dbReference type="ARBA" id="ARBA00022448"/>
    </source>
</evidence>
<feature type="transmembrane region" description="Helical" evidence="7">
    <location>
        <begin position="416"/>
        <end position="449"/>
    </location>
</feature>
<reference evidence="9 10" key="1">
    <citation type="submission" date="2019-06" db="EMBL/GenBank/DDBJ databases">
        <title>Whole genome shotgun sequence of Glutamicibacter uratoxydans NBRC 15515.</title>
        <authorList>
            <person name="Hosoyama A."/>
            <person name="Uohara A."/>
            <person name="Ohji S."/>
            <person name="Ichikawa N."/>
        </authorList>
    </citation>
    <scope>NUCLEOTIDE SEQUENCE [LARGE SCALE GENOMIC DNA]</scope>
    <source>
        <strain evidence="9 10">NBRC 15515</strain>
    </source>
</reference>
<feature type="transmembrane region" description="Helical" evidence="7">
    <location>
        <begin position="374"/>
        <end position="396"/>
    </location>
</feature>
<feature type="transmembrane region" description="Helical" evidence="7">
    <location>
        <begin position="137"/>
        <end position="161"/>
    </location>
</feature>
<dbReference type="PANTHER" id="PTHR43652:SF2">
    <property type="entry name" value="BASIC AMINO ACID ANTIPORTER YFCC-RELATED"/>
    <property type="match status" value="1"/>
</dbReference>
<dbReference type="SUPFAM" id="SSF116726">
    <property type="entry name" value="TrkA C-terminal domain-like"/>
    <property type="match status" value="1"/>
</dbReference>
<dbReference type="CDD" id="cd01115">
    <property type="entry name" value="SLC13_permease"/>
    <property type="match status" value="1"/>
</dbReference>
<name>A0A4Y4DLF2_GLUUR</name>
<dbReference type="InterPro" id="IPR051679">
    <property type="entry name" value="DASS-Related_Transporters"/>
</dbReference>
<dbReference type="OrthoDB" id="9809303at2"/>
<evidence type="ECO:0000256" key="6">
    <source>
        <dbReference type="ARBA" id="ARBA00023136"/>
    </source>
</evidence>
<gene>
    <name evidence="9" type="ORF">AUR04nite_16810</name>
</gene>
<feature type="domain" description="Citrate transporter-like" evidence="8">
    <location>
        <begin position="16"/>
        <end position="464"/>
    </location>
</feature>
<keyword evidence="10" id="KW-1185">Reference proteome</keyword>
<evidence type="ECO:0000256" key="1">
    <source>
        <dbReference type="ARBA" id="ARBA00004141"/>
    </source>
</evidence>
<keyword evidence="4" id="KW-0677">Repeat</keyword>